<name>A0ACA9KJ02_9GLOM</name>
<accession>A0ACA9KJ02</accession>
<gene>
    <name evidence="1" type="ORF">ACOLOM_LOCUS1775</name>
</gene>
<keyword evidence="2" id="KW-1185">Reference proteome</keyword>
<dbReference type="EMBL" id="CAJVPT010002116">
    <property type="protein sequence ID" value="CAG8475470.1"/>
    <property type="molecule type" value="Genomic_DNA"/>
</dbReference>
<sequence length="229" mass="25202">MSSKDWYFADVDSDNYDEDSDEDFILREGDVPPDTSDTSEEESDDNYETDDDFEDDNNFDGLASSEYDNNQNDSRGDKKKGKQVSRKTGGRKRSNGINNGENDTNEPGSHVSVNDIDSSNCAESSFDVSFLNDMNSSFSNGTDEIRGELNGGHPSTNETVNSSFPNSMNDNVNGIGSNGFNDTNGVNDTNKVHEQGSPRDKSHGRSRRTSPSLDNSQACFAIRISNNKR</sequence>
<proteinExistence type="predicted"/>
<evidence type="ECO:0000313" key="2">
    <source>
        <dbReference type="Proteomes" id="UP000789525"/>
    </source>
</evidence>
<reference evidence="1" key="1">
    <citation type="submission" date="2021-06" db="EMBL/GenBank/DDBJ databases">
        <authorList>
            <person name="Kallberg Y."/>
            <person name="Tangrot J."/>
            <person name="Rosling A."/>
        </authorList>
    </citation>
    <scope>NUCLEOTIDE SEQUENCE</scope>
    <source>
        <strain evidence="1">CL356</strain>
    </source>
</reference>
<comment type="caution">
    <text evidence="1">The sequence shown here is derived from an EMBL/GenBank/DDBJ whole genome shotgun (WGS) entry which is preliminary data.</text>
</comment>
<evidence type="ECO:0000313" key="1">
    <source>
        <dbReference type="EMBL" id="CAG8475470.1"/>
    </source>
</evidence>
<organism evidence="1 2">
    <name type="scientific">Acaulospora colombiana</name>
    <dbReference type="NCBI Taxonomy" id="27376"/>
    <lineage>
        <taxon>Eukaryota</taxon>
        <taxon>Fungi</taxon>
        <taxon>Fungi incertae sedis</taxon>
        <taxon>Mucoromycota</taxon>
        <taxon>Glomeromycotina</taxon>
        <taxon>Glomeromycetes</taxon>
        <taxon>Diversisporales</taxon>
        <taxon>Acaulosporaceae</taxon>
        <taxon>Acaulospora</taxon>
    </lineage>
</organism>
<protein>
    <submittedName>
        <fullName evidence="1">5767_t:CDS:1</fullName>
    </submittedName>
</protein>
<dbReference type="Proteomes" id="UP000789525">
    <property type="component" value="Unassembled WGS sequence"/>
</dbReference>